<dbReference type="AlphaFoldDB" id="A0A937F444"/>
<dbReference type="Proteomes" id="UP000659388">
    <property type="component" value="Unassembled WGS sequence"/>
</dbReference>
<accession>A0A937F444</accession>
<organism evidence="1 2">
    <name type="scientific">Fulvivirga sediminis</name>
    <dbReference type="NCBI Taxonomy" id="2803949"/>
    <lineage>
        <taxon>Bacteria</taxon>
        <taxon>Pseudomonadati</taxon>
        <taxon>Bacteroidota</taxon>
        <taxon>Cytophagia</taxon>
        <taxon>Cytophagales</taxon>
        <taxon>Fulvivirgaceae</taxon>
        <taxon>Fulvivirga</taxon>
    </lineage>
</organism>
<protein>
    <submittedName>
        <fullName evidence="1">Uncharacterized protein</fullName>
    </submittedName>
</protein>
<comment type="caution">
    <text evidence="1">The sequence shown here is derived from an EMBL/GenBank/DDBJ whole genome shotgun (WGS) entry which is preliminary data.</text>
</comment>
<reference evidence="1" key="1">
    <citation type="submission" date="2021-01" db="EMBL/GenBank/DDBJ databases">
        <title>Fulvivirga kasyanovii gen. nov., sp nov., a novel member of the phylum Bacteroidetes isolated from seawater in a mussel farm.</title>
        <authorList>
            <person name="Zhao L.-H."/>
            <person name="Wang Z.-J."/>
        </authorList>
    </citation>
    <scope>NUCLEOTIDE SEQUENCE</scope>
    <source>
        <strain evidence="1">2943</strain>
    </source>
</reference>
<sequence length="60" mass="6085">MSILFFLIAICPYEIFAQGGGGGVPPPNPPAPVPIGGIELLLIAGGALGLKKIISSQKNK</sequence>
<dbReference type="EMBL" id="JAESIY010000002">
    <property type="protein sequence ID" value="MBL3655370.1"/>
    <property type="molecule type" value="Genomic_DNA"/>
</dbReference>
<keyword evidence="2" id="KW-1185">Reference proteome</keyword>
<name>A0A937F444_9BACT</name>
<evidence type="ECO:0000313" key="2">
    <source>
        <dbReference type="Proteomes" id="UP000659388"/>
    </source>
</evidence>
<evidence type="ECO:0000313" key="1">
    <source>
        <dbReference type="EMBL" id="MBL3655370.1"/>
    </source>
</evidence>
<proteinExistence type="predicted"/>
<gene>
    <name evidence="1" type="ORF">JL102_04460</name>
</gene>